<dbReference type="Pfam" id="PF13780">
    <property type="entry name" value="DUF4176"/>
    <property type="match status" value="1"/>
</dbReference>
<gene>
    <name evidence="1" type="ORF">ABE65_018960</name>
</gene>
<sequence length="100" mass="11414">MSTEINSLKLDKGSELLPIGTIVLLDKVDQPLMIYGRLQQQMDLEKTWDYVSCPYPQGNVSDETNVFFNHDQINEIVFKGLETEGEKLLKEKLKLIKSGL</sequence>
<protein>
    <recommendedName>
        <fullName evidence="3">DUF4176 domain-containing protein</fullName>
    </recommendedName>
</protein>
<organism evidence="1 2">
    <name type="scientific">Fictibacillus phosphorivorans</name>
    <dbReference type="NCBI Taxonomy" id="1221500"/>
    <lineage>
        <taxon>Bacteria</taxon>
        <taxon>Bacillati</taxon>
        <taxon>Bacillota</taxon>
        <taxon>Bacilli</taxon>
        <taxon>Bacillales</taxon>
        <taxon>Fictibacillaceae</taxon>
        <taxon>Fictibacillus</taxon>
    </lineage>
</organism>
<evidence type="ECO:0008006" key="3">
    <source>
        <dbReference type="Google" id="ProtNLM"/>
    </source>
</evidence>
<dbReference type="InterPro" id="IPR025233">
    <property type="entry name" value="DUF4176"/>
</dbReference>
<proteinExistence type="predicted"/>
<dbReference type="KEGG" id="fpn:ABE65_018960"/>
<dbReference type="Proteomes" id="UP000076623">
    <property type="component" value="Chromosome"/>
</dbReference>
<dbReference type="EMBL" id="CP015378">
    <property type="protein sequence ID" value="ANC78766.1"/>
    <property type="molecule type" value="Genomic_DNA"/>
</dbReference>
<reference evidence="1 2" key="1">
    <citation type="submission" date="2016-04" db="EMBL/GenBank/DDBJ databases">
        <title>Complete genome sequence of Fictibacillus phosphorivorans G25-29, a strain toxic to nematodes.</title>
        <authorList>
            <person name="Zheng Z."/>
        </authorList>
    </citation>
    <scope>NUCLEOTIDE SEQUENCE [LARGE SCALE GENOMIC DNA]</scope>
    <source>
        <strain evidence="1 2">G25-29</strain>
    </source>
</reference>
<dbReference type="STRING" id="1221500.ABE65_018960"/>
<dbReference type="RefSeq" id="WP_066398426.1">
    <property type="nucleotide sequence ID" value="NZ_CP015378.1"/>
</dbReference>
<evidence type="ECO:0000313" key="2">
    <source>
        <dbReference type="Proteomes" id="UP000076623"/>
    </source>
</evidence>
<name>A0A160IR31_9BACL</name>
<evidence type="ECO:0000313" key="1">
    <source>
        <dbReference type="EMBL" id="ANC78766.1"/>
    </source>
</evidence>
<keyword evidence="2" id="KW-1185">Reference proteome</keyword>
<accession>A0A160IR31</accession>
<dbReference type="AlphaFoldDB" id="A0A160IR31"/>